<reference evidence="2 3" key="1">
    <citation type="journal article" date="2015" name="Proc. Natl. Acad. Sci. U.S.A.">
        <title>The resurrection genome of Boea hygrometrica: A blueprint for survival of dehydration.</title>
        <authorList>
            <person name="Xiao L."/>
            <person name="Yang G."/>
            <person name="Zhang L."/>
            <person name="Yang X."/>
            <person name="Zhao S."/>
            <person name="Ji Z."/>
            <person name="Zhou Q."/>
            <person name="Hu M."/>
            <person name="Wang Y."/>
            <person name="Chen M."/>
            <person name="Xu Y."/>
            <person name="Jin H."/>
            <person name="Xiao X."/>
            <person name="Hu G."/>
            <person name="Bao F."/>
            <person name="Hu Y."/>
            <person name="Wan P."/>
            <person name="Li L."/>
            <person name="Deng X."/>
            <person name="Kuang T."/>
            <person name="Xiang C."/>
            <person name="Zhu J.K."/>
            <person name="Oliver M.J."/>
            <person name="He Y."/>
        </authorList>
    </citation>
    <scope>NUCLEOTIDE SEQUENCE [LARGE SCALE GENOMIC DNA]</scope>
    <source>
        <strain evidence="3">cv. XS01</strain>
    </source>
</reference>
<keyword evidence="3" id="KW-1185">Reference proteome</keyword>
<dbReference type="AlphaFoldDB" id="A0A2Z7CCE4"/>
<feature type="compositionally biased region" description="Basic residues" evidence="1">
    <location>
        <begin position="1"/>
        <end position="13"/>
    </location>
</feature>
<name>A0A2Z7CCE4_9LAMI</name>
<evidence type="ECO:0000313" key="2">
    <source>
        <dbReference type="EMBL" id="KZV44720.1"/>
    </source>
</evidence>
<gene>
    <name evidence="2" type="ORF">F511_35267</name>
</gene>
<organism evidence="2 3">
    <name type="scientific">Dorcoceras hygrometricum</name>
    <dbReference type="NCBI Taxonomy" id="472368"/>
    <lineage>
        <taxon>Eukaryota</taxon>
        <taxon>Viridiplantae</taxon>
        <taxon>Streptophyta</taxon>
        <taxon>Embryophyta</taxon>
        <taxon>Tracheophyta</taxon>
        <taxon>Spermatophyta</taxon>
        <taxon>Magnoliopsida</taxon>
        <taxon>eudicotyledons</taxon>
        <taxon>Gunneridae</taxon>
        <taxon>Pentapetalae</taxon>
        <taxon>asterids</taxon>
        <taxon>lamiids</taxon>
        <taxon>Lamiales</taxon>
        <taxon>Gesneriaceae</taxon>
        <taxon>Didymocarpoideae</taxon>
        <taxon>Trichosporeae</taxon>
        <taxon>Loxocarpinae</taxon>
        <taxon>Dorcoceras</taxon>
    </lineage>
</organism>
<feature type="region of interest" description="Disordered" evidence="1">
    <location>
        <begin position="1"/>
        <end position="23"/>
    </location>
</feature>
<evidence type="ECO:0000256" key="1">
    <source>
        <dbReference type="SAM" id="MobiDB-lite"/>
    </source>
</evidence>
<dbReference type="EMBL" id="KQ996526">
    <property type="protein sequence ID" value="KZV44720.1"/>
    <property type="molecule type" value="Genomic_DNA"/>
</dbReference>
<dbReference type="Proteomes" id="UP000250235">
    <property type="component" value="Unassembled WGS sequence"/>
</dbReference>
<accession>A0A2Z7CCE4</accession>
<sequence>MGGRRIHPPHRKQNSGSRKSWKRIPFCATRGRDQCTTLGFSISSKKTRLVLLKFRLRLD</sequence>
<evidence type="ECO:0000313" key="3">
    <source>
        <dbReference type="Proteomes" id="UP000250235"/>
    </source>
</evidence>
<protein>
    <submittedName>
        <fullName evidence="2">Uncharacterized protein</fullName>
    </submittedName>
</protein>
<proteinExistence type="predicted"/>